<gene>
    <name evidence="2" type="ORF">D9758_012778</name>
</gene>
<evidence type="ECO:0000256" key="1">
    <source>
        <dbReference type="SAM" id="MobiDB-lite"/>
    </source>
</evidence>
<protein>
    <submittedName>
        <fullName evidence="2">Uncharacterized protein</fullName>
    </submittedName>
</protein>
<feature type="region of interest" description="Disordered" evidence="1">
    <location>
        <begin position="785"/>
        <end position="830"/>
    </location>
</feature>
<feature type="compositionally biased region" description="Basic and acidic residues" evidence="1">
    <location>
        <begin position="94"/>
        <end position="104"/>
    </location>
</feature>
<feature type="compositionally biased region" description="Polar residues" evidence="1">
    <location>
        <begin position="743"/>
        <end position="759"/>
    </location>
</feature>
<feature type="region of interest" description="Disordered" evidence="1">
    <location>
        <begin position="83"/>
        <end position="115"/>
    </location>
</feature>
<feature type="region of interest" description="Disordered" evidence="1">
    <location>
        <begin position="863"/>
        <end position="888"/>
    </location>
</feature>
<accession>A0A8H5CSU7</accession>
<feature type="region of interest" description="Disordered" evidence="1">
    <location>
        <begin position="387"/>
        <end position="409"/>
    </location>
</feature>
<evidence type="ECO:0000313" key="2">
    <source>
        <dbReference type="EMBL" id="KAF5346426.1"/>
    </source>
</evidence>
<feature type="region of interest" description="Disordered" evidence="1">
    <location>
        <begin position="1169"/>
        <end position="1219"/>
    </location>
</feature>
<proteinExistence type="predicted"/>
<feature type="compositionally biased region" description="Basic and acidic residues" evidence="1">
    <location>
        <begin position="761"/>
        <end position="771"/>
    </location>
</feature>
<feature type="region of interest" description="Disordered" evidence="1">
    <location>
        <begin position="265"/>
        <end position="287"/>
    </location>
</feature>
<feature type="compositionally biased region" description="Basic and acidic residues" evidence="1">
    <location>
        <begin position="963"/>
        <end position="974"/>
    </location>
</feature>
<feature type="compositionally biased region" description="Acidic residues" evidence="1">
    <location>
        <begin position="982"/>
        <end position="993"/>
    </location>
</feature>
<comment type="caution">
    <text evidence="2">The sequence shown here is derived from an EMBL/GenBank/DDBJ whole genome shotgun (WGS) entry which is preliminary data.</text>
</comment>
<feature type="compositionally biased region" description="Polar residues" evidence="1">
    <location>
        <begin position="793"/>
        <end position="803"/>
    </location>
</feature>
<feature type="compositionally biased region" description="Basic residues" evidence="1">
    <location>
        <begin position="512"/>
        <end position="523"/>
    </location>
</feature>
<feature type="region of interest" description="Disordered" evidence="1">
    <location>
        <begin position="312"/>
        <end position="343"/>
    </location>
</feature>
<feature type="region of interest" description="Disordered" evidence="1">
    <location>
        <begin position="1"/>
        <end position="61"/>
    </location>
</feature>
<sequence length="1294" mass="138936">MTTRFPGPIPNIHDDGNVDDSPSSYSNADTDNKDNDSSYSNVSSEDYDSERTLDLEDFGVEDEDVGAPLQRMVRIQGEVFVDSGWTSEEEMEEEGYKEGERDGEVGSDGENEDDEKEKALLQALYKACQEARFQHIDSEEELDDMLPGPTTNAVGAGLTTWDSNGVEDEDAEDSDSDVSSVGYDDLDFEGIVDDLFENDSSTSSPNVPYETLTLPHPQRPLTVLRFPPSPSNELVTLLALNDPDNPQLAPWGRKRDPWNPAPRVIGAVDRSNSVSAEDTDISPESNSASNSGTIYLFLNHLVPFDPFDTSLPPPSSSLPLSSSSSPPAPSAPGARIVGPPTPTVAAPTTLPQWIDFIRQILEGLVFLHEKGWVHGGFGSTFPSFDTKARTTSEDTTDTTKTTTSSPLPLFMMDISADPGALESIGSSADGGFYSTSPGLLSFRSGLDQTHTSTPPTPTNGTHDTPPSMKKMKEGNVPFNRSRYPTKYYFANLQKAVRVRVGMSSSTSSSSMRRSRNTRFRKGIVRQDSGLSEVSSVSSSYAPSPTSSVRSSVRSSIASSGSATRSLPTRTPSLSLPISITSSSSPELGRDTTTKEKEQQRPSLRPGQGQNADVVGVKEDNLMTPKPGFTQVMQVMQMPSFIEAGKDVFGQDQKEESAPAPAPAPTHTLTRSQSHSHHARPTRPPTSRKTSGPGLVPSSRQASDPGLGMLRSFSLRGRDRRGAGPGALHGYGIGNGLGTGLSGRKTTPATPRTLPVSPSSYVDRDGDRDRDGLVSSLSRSWSGLTSTEDLGVSVNPQPHSSQFNSNSKPDLKPKSKSHSKSKSKKSKQPKLKANPLFVNDIVELGELLERVVVSSVLGIEEKQKKRLRGESTTYATSTSIPSPFLPSSHSKIPPDVLSLSEILLSLTQSMKSGTISAEEARVKLEAGSKEWMKSLRGGRGWEDDDEEEAYAGDVEGQDNMVSEEVARAKDKDNEKVTGTNIQAEDEDEDEDEDKEPIREDRRPSVIVDLNEDLAGVEHVASATDVKVLQTPPSSLPLLPLVPLPQVSGMGMGFPVLAQAAAAASSLSSSVALTTTSSPPAGTLPLEPNTTNTNSYSRRATLPTLPYAHRSPSLPQVPVSVPNTGASYTGGEFSVRRMGLGMGMRPFLPSQSGGTQTQMQMQMRTRVVSDGSASNYPNSNYYPSSRQRIAGRHGHGHGRDRLLTPPPTPRTGRTPESSVDWGRGRGVNFWGVHLGLDGNVNVNFPVDERMSVSASASTVGMDGGMGTVGIGMDMGGGGEYQARNEAETEVGEEEKR</sequence>
<feature type="compositionally biased region" description="Polar residues" evidence="1">
    <location>
        <begin position="446"/>
        <end position="464"/>
    </location>
</feature>
<feature type="compositionally biased region" description="Low complexity" evidence="1">
    <location>
        <begin position="501"/>
        <end position="511"/>
    </location>
</feature>
<feature type="compositionally biased region" description="Acidic residues" evidence="1">
    <location>
        <begin position="105"/>
        <end position="115"/>
    </location>
</feature>
<reference evidence="2 3" key="1">
    <citation type="journal article" date="2020" name="ISME J.">
        <title>Uncovering the hidden diversity of litter-decomposition mechanisms in mushroom-forming fungi.</title>
        <authorList>
            <person name="Floudas D."/>
            <person name="Bentzer J."/>
            <person name="Ahren D."/>
            <person name="Johansson T."/>
            <person name="Persson P."/>
            <person name="Tunlid A."/>
        </authorList>
    </citation>
    <scope>NUCLEOTIDE SEQUENCE [LARGE SCALE GENOMIC DNA]</scope>
    <source>
        <strain evidence="2 3">CBS 291.85</strain>
    </source>
</reference>
<name>A0A8H5CSU7_9AGAR</name>
<dbReference type="Proteomes" id="UP000559256">
    <property type="component" value="Unassembled WGS sequence"/>
</dbReference>
<feature type="region of interest" description="Disordered" evidence="1">
    <location>
        <begin position="501"/>
        <end position="625"/>
    </location>
</feature>
<feature type="region of interest" description="Disordered" evidence="1">
    <location>
        <begin position="139"/>
        <end position="182"/>
    </location>
</feature>
<evidence type="ECO:0000313" key="3">
    <source>
        <dbReference type="Proteomes" id="UP000559256"/>
    </source>
</evidence>
<feature type="compositionally biased region" description="Polar residues" evidence="1">
    <location>
        <begin position="869"/>
        <end position="888"/>
    </location>
</feature>
<feature type="region of interest" description="Disordered" evidence="1">
    <location>
        <begin position="1070"/>
        <end position="1095"/>
    </location>
</feature>
<feature type="compositionally biased region" description="Low complexity" evidence="1">
    <location>
        <begin position="1070"/>
        <end position="1079"/>
    </location>
</feature>
<feature type="compositionally biased region" description="Polar residues" evidence="1">
    <location>
        <begin position="20"/>
        <end position="29"/>
    </location>
</feature>
<feature type="compositionally biased region" description="Low complexity" evidence="1">
    <location>
        <begin position="1169"/>
        <end position="1183"/>
    </location>
</feature>
<feature type="compositionally biased region" description="Basic residues" evidence="1">
    <location>
        <begin position="813"/>
        <end position="829"/>
    </location>
</feature>
<feature type="compositionally biased region" description="Basic and acidic residues" evidence="1">
    <location>
        <begin position="587"/>
        <end position="599"/>
    </location>
</feature>
<feature type="region of interest" description="Disordered" evidence="1">
    <location>
        <begin position="651"/>
        <end position="709"/>
    </location>
</feature>
<feature type="compositionally biased region" description="Acidic residues" evidence="1">
    <location>
        <begin position="165"/>
        <end position="176"/>
    </location>
</feature>
<dbReference type="EMBL" id="JAACJM010000102">
    <property type="protein sequence ID" value="KAF5346426.1"/>
    <property type="molecule type" value="Genomic_DNA"/>
</dbReference>
<feature type="compositionally biased region" description="Polar residues" evidence="1">
    <location>
        <begin position="270"/>
        <end position="287"/>
    </location>
</feature>
<organism evidence="2 3">
    <name type="scientific">Tetrapyrgos nigripes</name>
    <dbReference type="NCBI Taxonomy" id="182062"/>
    <lineage>
        <taxon>Eukaryota</taxon>
        <taxon>Fungi</taxon>
        <taxon>Dikarya</taxon>
        <taxon>Basidiomycota</taxon>
        <taxon>Agaricomycotina</taxon>
        <taxon>Agaricomycetes</taxon>
        <taxon>Agaricomycetidae</taxon>
        <taxon>Agaricales</taxon>
        <taxon>Marasmiineae</taxon>
        <taxon>Marasmiaceae</taxon>
        <taxon>Tetrapyrgos</taxon>
    </lineage>
</organism>
<feature type="region of interest" description="Disordered" evidence="1">
    <location>
        <begin position="738"/>
        <end position="773"/>
    </location>
</feature>
<feature type="region of interest" description="Disordered" evidence="1">
    <location>
        <begin position="934"/>
        <end position="1004"/>
    </location>
</feature>
<feature type="region of interest" description="Disordered" evidence="1">
    <location>
        <begin position="444"/>
        <end position="472"/>
    </location>
</feature>
<dbReference type="OrthoDB" id="3260792at2759"/>
<keyword evidence="3" id="KW-1185">Reference proteome</keyword>
<feature type="compositionally biased region" description="Low complexity" evidence="1">
    <location>
        <begin position="528"/>
        <end position="584"/>
    </location>
</feature>